<dbReference type="Gene3D" id="3.40.50.300">
    <property type="entry name" value="P-loop containing nucleotide triphosphate hydrolases"/>
    <property type="match status" value="2"/>
</dbReference>
<dbReference type="PANTHER" id="PTHR11070">
    <property type="entry name" value="UVRD / RECB / PCRA DNA HELICASE FAMILY MEMBER"/>
    <property type="match status" value="1"/>
</dbReference>
<dbReference type="GO" id="GO:0043138">
    <property type="term" value="F:3'-5' DNA helicase activity"/>
    <property type="evidence" value="ECO:0007669"/>
    <property type="project" value="UniProtKB-UniRule"/>
</dbReference>
<dbReference type="Pfam" id="PF12705">
    <property type="entry name" value="PDDEXK_1"/>
    <property type="match status" value="1"/>
</dbReference>
<keyword evidence="1 15" id="KW-0540">Nuclease</keyword>
<keyword evidence="10 15" id="KW-0238">DNA-binding</keyword>
<keyword evidence="11 15" id="KW-0234">DNA repair</keyword>
<comment type="catalytic activity">
    <reaction evidence="14 15">
        <text>ATP + H2O = ADP + phosphate + H(+)</text>
        <dbReference type="Rhea" id="RHEA:13065"/>
        <dbReference type="ChEBI" id="CHEBI:15377"/>
        <dbReference type="ChEBI" id="CHEBI:15378"/>
        <dbReference type="ChEBI" id="CHEBI:30616"/>
        <dbReference type="ChEBI" id="CHEBI:43474"/>
        <dbReference type="ChEBI" id="CHEBI:456216"/>
        <dbReference type="EC" id="5.6.2.4"/>
    </reaction>
</comment>
<comment type="miscellaneous">
    <text evidence="15">In the RecBCD complex, RecB has a slow 3'-5' helicase, an exonuclease activity and loads RecA onto ssDNA, RecD has a fast 5'-3' helicase activity, while RecC stimulates the ATPase and processivity of the RecB helicase and contributes to recognition of the Chi site.</text>
</comment>
<keyword evidence="7 15" id="KW-0269">Exonuclease</keyword>
<keyword evidence="2 15" id="KW-0479">Metal-binding</keyword>
<comment type="cofactor">
    <cofactor evidence="15">
        <name>Mg(2+)</name>
        <dbReference type="ChEBI" id="CHEBI:18420"/>
    </cofactor>
    <text evidence="15">Binds 1 Mg(2+) ion per subunit.</text>
</comment>
<evidence type="ECO:0000313" key="20">
    <source>
        <dbReference type="EMBL" id="PXX49550.1"/>
    </source>
</evidence>
<evidence type="ECO:0000256" key="4">
    <source>
        <dbReference type="ARBA" id="ARBA00022763"/>
    </source>
</evidence>
<proteinExistence type="inferred from homology"/>
<dbReference type="PROSITE" id="PS51217">
    <property type="entry name" value="UVRD_HELICASE_CTER"/>
    <property type="match status" value="1"/>
</dbReference>
<dbReference type="PROSITE" id="PS51198">
    <property type="entry name" value="UVRD_HELICASE_ATP_BIND"/>
    <property type="match status" value="1"/>
</dbReference>
<evidence type="ECO:0000256" key="9">
    <source>
        <dbReference type="ARBA" id="ARBA00022842"/>
    </source>
</evidence>
<feature type="compositionally biased region" description="Basic and acidic residues" evidence="17">
    <location>
        <begin position="928"/>
        <end position="937"/>
    </location>
</feature>
<evidence type="ECO:0000256" key="6">
    <source>
        <dbReference type="ARBA" id="ARBA00022806"/>
    </source>
</evidence>
<evidence type="ECO:0000256" key="12">
    <source>
        <dbReference type="ARBA" id="ARBA00023235"/>
    </source>
</evidence>
<dbReference type="Gene3D" id="3.90.320.10">
    <property type="match status" value="1"/>
</dbReference>
<dbReference type="Gene3D" id="1.10.3170.10">
    <property type="entry name" value="Recbcd, chain B, domain 2"/>
    <property type="match status" value="1"/>
</dbReference>
<dbReference type="Pfam" id="PF00580">
    <property type="entry name" value="UvrD-helicase"/>
    <property type="match status" value="1"/>
</dbReference>
<evidence type="ECO:0000256" key="5">
    <source>
        <dbReference type="ARBA" id="ARBA00022801"/>
    </source>
</evidence>
<organism evidence="20 21">
    <name type="scientific">Aquitalea magnusonii</name>
    <dbReference type="NCBI Taxonomy" id="332411"/>
    <lineage>
        <taxon>Bacteria</taxon>
        <taxon>Pseudomonadati</taxon>
        <taxon>Pseudomonadota</taxon>
        <taxon>Betaproteobacteria</taxon>
        <taxon>Neisseriales</taxon>
        <taxon>Chromobacteriaceae</taxon>
        <taxon>Aquitalea</taxon>
    </lineage>
</organism>
<dbReference type="GO" id="GO:0005829">
    <property type="term" value="C:cytosol"/>
    <property type="evidence" value="ECO:0007669"/>
    <property type="project" value="TreeGrafter"/>
</dbReference>
<evidence type="ECO:0000256" key="17">
    <source>
        <dbReference type="SAM" id="MobiDB-lite"/>
    </source>
</evidence>
<evidence type="ECO:0000313" key="21">
    <source>
        <dbReference type="Proteomes" id="UP000248395"/>
    </source>
</evidence>
<dbReference type="GO" id="GO:0003677">
    <property type="term" value="F:DNA binding"/>
    <property type="evidence" value="ECO:0007669"/>
    <property type="project" value="UniProtKB-UniRule"/>
</dbReference>
<evidence type="ECO:0000259" key="18">
    <source>
        <dbReference type="PROSITE" id="PS51198"/>
    </source>
</evidence>
<dbReference type="EMBL" id="QJKC01000004">
    <property type="protein sequence ID" value="PXX49550.1"/>
    <property type="molecule type" value="Genomic_DNA"/>
</dbReference>
<comment type="similarity">
    <text evidence="15">Belongs to the helicase family. UvrD subfamily.</text>
</comment>
<feature type="binding site" evidence="15">
    <location>
        <position position="1098"/>
    </location>
    <ligand>
        <name>Mg(2+)</name>
        <dbReference type="ChEBI" id="CHEBI:18420"/>
    </ligand>
</feature>
<dbReference type="InterPro" id="IPR004586">
    <property type="entry name" value="RecB"/>
</dbReference>
<evidence type="ECO:0000256" key="2">
    <source>
        <dbReference type="ARBA" id="ARBA00022723"/>
    </source>
</evidence>
<comment type="domain">
    <text evidence="15">The N-terminal DNA-binding domain is a ssDNA-dependent ATPase and has ATP-dependent 3'-5' helicase function. This domain interacts with RecC.</text>
</comment>
<dbReference type="InterPro" id="IPR011335">
    <property type="entry name" value="Restrct_endonuc-II-like"/>
</dbReference>
<evidence type="ECO:0000256" key="3">
    <source>
        <dbReference type="ARBA" id="ARBA00022741"/>
    </source>
</evidence>
<feature type="domain" description="UvrD-like helicase C-terminal" evidence="19">
    <location>
        <begin position="474"/>
        <end position="752"/>
    </location>
</feature>
<comment type="caution">
    <text evidence="20">The sequence shown here is derived from an EMBL/GenBank/DDBJ whole genome shotgun (WGS) entry which is preliminary data.</text>
</comment>
<dbReference type="Gene3D" id="1.10.486.10">
    <property type="entry name" value="PCRA, domain 4"/>
    <property type="match status" value="1"/>
</dbReference>
<dbReference type="GO" id="GO:0000724">
    <property type="term" value="P:double-strand break repair via homologous recombination"/>
    <property type="evidence" value="ECO:0007669"/>
    <property type="project" value="UniProtKB-UniRule"/>
</dbReference>
<keyword evidence="9 15" id="KW-0460">Magnesium</keyword>
<dbReference type="InterPro" id="IPR000212">
    <property type="entry name" value="DNA_helicase_UvrD/REP"/>
</dbReference>
<comment type="catalytic activity">
    <reaction evidence="13 15">
        <text>Couples ATP hydrolysis with the unwinding of duplex DNA by translocating in the 3'-5' direction.</text>
        <dbReference type="EC" id="5.6.2.4"/>
    </reaction>
</comment>
<feature type="binding site" evidence="15">
    <location>
        <position position="969"/>
    </location>
    <ligand>
        <name>Mg(2+)</name>
        <dbReference type="ChEBI" id="CHEBI:18420"/>
    </ligand>
</feature>
<dbReference type="GO" id="GO:0005524">
    <property type="term" value="F:ATP binding"/>
    <property type="evidence" value="ECO:0007669"/>
    <property type="project" value="UniProtKB-UniRule"/>
</dbReference>
<keyword evidence="6 15" id="KW-0347">Helicase</keyword>
<sequence length="1187" mass="130798">MSLQVLNALECPLAGVNLIEASAGTGKTWTIAALYLRLLLEEVNGEAPPGIDSLLVVTYTKAATAELRERLRQQLSDFLEVLQGKQVGNDFLQALAQRFAPGAARDLAEQRLLAAITGFDGAAIYTIHGFCQRVLTDAAFESGQTFAAELVSDDDRLLVEVVDDFWRRRVVTSPLLSQVLAEAGETPDGWLAEIRPWLAKPYLQMVMPAQRDLQQALQLVEQCWQQLAADALVIQSGFDLLLATEGFHGSKLSPAQLARCMAELQQWLAEPDSLPVPDNSALKLLRKLTPEELAKAMKKGFVAPEHLLFQRIGDWLAAWDGYLAQLQLSLAGLKLELIAWVNEELARRRSQERVRSFDDLLTELGAALAAAEGGAQLAAAVARSFRVALIDEFQDTDPIQYDIFRSCFALQGRPLFLVGDPKQAIYSFRGADIFAYLDARQDAPATQQYSLDTNRRSDAPLVEVVNQLFGRARPFLLDAISYQPVHAAPSSGAVLEVADEDAAFTVLWQPPEGDKPQNKDSAARASAQGCAHEIARLLTLAGQDRAAIIKGGQRRPLRGGDIAVLVSTHRQGEQMRQALAERGVASVALTQESVFASQEAAELLALLRAWAEPASESRLRAALVTELYGLDAARLLAEVEDESQWEARLLANAADHQRWLEQGFMSAWRHFLAREQLPLRLLPLPDGERRLTNLSHLAELLQSESDSRHGMAPLLAWLEGRVASPAGGEEAMLRLESDAALVKIVTIHTSKGLQYPIVFCPYLWDGALERRNTSFWRYRAAGQAMLSPDVLADAAVRQQAGSEMLAEKLRLLYVALTRAQHRQYLAWGWVKDMQTAALSWLLHATDCPDLPSLRELEFSPAVLEQQLAALAGRLPAALRLRPLEGGLNPLPLAQGARQDYSARLFQRPVYSPWRVASFTSLTHGRSSKANERPDHDGGLPVPSAERGELLASDSPFAFPRGARAGTCLHAMFENIDFGMSDAQLQPVVAQQLRRHGFADSWQPAALQLLRQTLDAELAPGVRLAGLPAGRKLVEMEFTLPVQQLDVSALRRVLSDPAHGLAQPLRTAAAGLDFRTVRGYLKGFVDLVFEADGLVYLVDYKSNHLGEQATDYAPEQLLQSVAREHYYLQYLIYCVALQRYFKARGRDFASCFGGVRYLYLRGMGSAGMGIWQDQPAQGLLAELDGLLR</sequence>
<accession>A0A318JGQ6</accession>
<evidence type="ECO:0000256" key="11">
    <source>
        <dbReference type="ARBA" id="ARBA00023204"/>
    </source>
</evidence>
<dbReference type="PANTHER" id="PTHR11070:SF23">
    <property type="entry name" value="RECBCD ENZYME SUBUNIT RECB"/>
    <property type="match status" value="1"/>
</dbReference>
<reference evidence="20 21" key="1">
    <citation type="submission" date="2018-05" db="EMBL/GenBank/DDBJ databases">
        <title>Genomic Encyclopedia of Type Strains, Phase IV (KMG-IV): sequencing the most valuable type-strain genomes for metagenomic binning, comparative biology and taxonomic classification.</title>
        <authorList>
            <person name="Goeker M."/>
        </authorList>
    </citation>
    <scope>NUCLEOTIDE SEQUENCE [LARGE SCALE GENOMIC DNA]</scope>
    <source>
        <strain evidence="20 21">DSM 25134</strain>
    </source>
</reference>
<comment type="catalytic activity">
    <reaction evidence="15">
        <text>Exonucleolytic cleavage (in the presence of ATP) in either 5'- to 3'- or 3'- to 5'-direction to yield 5'-phosphooligonucleotides.</text>
        <dbReference type="EC" id="3.1.11.5"/>
    </reaction>
</comment>
<dbReference type="HAMAP" id="MF_01485">
    <property type="entry name" value="RecB"/>
    <property type="match status" value="1"/>
</dbReference>
<feature type="region of interest" description="Nuclease activity, interacts with RecD and RecA" evidence="15">
    <location>
        <begin position="912"/>
        <end position="1187"/>
    </location>
</feature>
<dbReference type="EC" id="3.1.11.5" evidence="15"/>
<dbReference type="GO" id="GO:0000287">
    <property type="term" value="F:magnesium ion binding"/>
    <property type="evidence" value="ECO:0007669"/>
    <property type="project" value="UniProtKB-UniRule"/>
</dbReference>
<dbReference type="Proteomes" id="UP000248395">
    <property type="component" value="Unassembled WGS sequence"/>
</dbReference>
<gene>
    <name evidence="15" type="primary">recB</name>
    <name evidence="20" type="ORF">DFR38_104194</name>
</gene>
<feature type="region of interest" description="Disordered" evidence="17">
    <location>
        <begin position="924"/>
        <end position="945"/>
    </location>
</feature>
<keyword evidence="21" id="KW-1185">Reference proteome</keyword>
<evidence type="ECO:0000259" key="19">
    <source>
        <dbReference type="PROSITE" id="PS51217"/>
    </source>
</evidence>
<keyword evidence="12 15" id="KW-0413">Isomerase</keyword>
<dbReference type="EC" id="5.6.2.4" evidence="15"/>
<dbReference type="OrthoDB" id="5905204at2"/>
<evidence type="ECO:0000256" key="16">
    <source>
        <dbReference type="PROSITE-ProRule" id="PRU00560"/>
    </source>
</evidence>
<name>A0A318JGQ6_9NEIS</name>
<comment type="function">
    <text evidence="15">A helicase/nuclease that prepares dsDNA breaks (DSB) for recombinational DNA repair. Binds to DSBs and unwinds DNA via a highly rapid and processive ATP-dependent bidirectional helicase activity. Unwinds dsDNA until it encounters a Chi (crossover hotspot instigator) sequence from the 3' direction. Cuts ssDNA a few nucleotides 3' to the Chi site. The properties and activities of the enzyme are changed at Chi. The Chi-altered holoenzyme produces a long 3'-ssDNA overhang and facilitates RecA-binding to the ssDNA for homologous DNA recombination and repair. Holoenzyme degrades any linearized DNA that is unable to undergo homologous recombination. In the holoenzyme this subunit contributes ATPase, 3'-5' helicase, exonuclease activity and loads RecA onto ssDNA.</text>
</comment>
<feature type="active site" description="For nuclease activity" evidence="15">
    <location>
        <position position="1098"/>
    </location>
</feature>
<keyword evidence="4 15" id="KW-0227">DNA damage</keyword>
<dbReference type="InterPro" id="IPR038726">
    <property type="entry name" value="PDDEXK_AddAB-type"/>
</dbReference>
<dbReference type="SUPFAM" id="SSF52540">
    <property type="entry name" value="P-loop containing nucleoside triphosphate hydrolases"/>
    <property type="match status" value="1"/>
</dbReference>
<dbReference type="GO" id="GO:0009338">
    <property type="term" value="C:exodeoxyribonuclease V complex"/>
    <property type="evidence" value="ECO:0007669"/>
    <property type="project" value="TreeGrafter"/>
</dbReference>
<keyword evidence="5 15" id="KW-0378">Hydrolase</keyword>
<dbReference type="Pfam" id="PF13361">
    <property type="entry name" value="UvrD_C"/>
    <property type="match status" value="1"/>
</dbReference>
<dbReference type="InterPro" id="IPR014016">
    <property type="entry name" value="UvrD-like_ATP-bd"/>
</dbReference>
<keyword evidence="8 15" id="KW-0067">ATP-binding</keyword>
<evidence type="ECO:0000256" key="1">
    <source>
        <dbReference type="ARBA" id="ARBA00022722"/>
    </source>
</evidence>
<dbReference type="CDD" id="cd22352">
    <property type="entry name" value="RecB_C-like"/>
    <property type="match status" value="1"/>
</dbReference>
<dbReference type="GO" id="GO:0016887">
    <property type="term" value="F:ATP hydrolysis activity"/>
    <property type="evidence" value="ECO:0007669"/>
    <property type="project" value="RHEA"/>
</dbReference>
<feature type="domain" description="UvrD-like helicase ATP-binding" evidence="18">
    <location>
        <begin position="1"/>
        <end position="458"/>
    </location>
</feature>
<dbReference type="NCBIfam" id="TIGR00609">
    <property type="entry name" value="recB"/>
    <property type="match status" value="1"/>
</dbReference>
<dbReference type="RefSeq" id="WP_110313141.1">
    <property type="nucleotide sequence ID" value="NZ_QJKC01000004.1"/>
</dbReference>
<protein>
    <recommendedName>
        <fullName evidence="15">RecBCD enzyme subunit RecB</fullName>
        <ecNumber evidence="15">3.1.11.5</ecNumber>
        <ecNumber evidence="15">5.6.2.4</ecNumber>
    </recommendedName>
    <alternativeName>
        <fullName evidence="15">DNA 3'-5' helicase subunit RecB</fullName>
    </alternativeName>
    <alternativeName>
        <fullName evidence="15">Exonuclease V subunit RecB</fullName>
        <shortName evidence="15">ExoV subunit RecB</shortName>
    </alternativeName>
    <alternativeName>
        <fullName evidence="15">Helicase/nuclease RecBCD subunit RecB</fullName>
    </alternativeName>
</protein>
<evidence type="ECO:0000256" key="7">
    <source>
        <dbReference type="ARBA" id="ARBA00022839"/>
    </source>
</evidence>
<dbReference type="SUPFAM" id="SSF52980">
    <property type="entry name" value="Restriction endonuclease-like"/>
    <property type="match status" value="1"/>
</dbReference>
<feature type="binding site" evidence="16">
    <location>
        <begin position="21"/>
        <end position="28"/>
    </location>
    <ligand>
        <name>ATP</name>
        <dbReference type="ChEBI" id="CHEBI:30616"/>
    </ligand>
</feature>
<dbReference type="InterPro" id="IPR011604">
    <property type="entry name" value="PDDEXK-like_dom_sf"/>
</dbReference>
<evidence type="ECO:0000256" key="14">
    <source>
        <dbReference type="ARBA" id="ARBA00048988"/>
    </source>
</evidence>
<keyword evidence="3 15" id="KW-0547">Nucleotide-binding</keyword>
<dbReference type="GO" id="GO:0008854">
    <property type="term" value="F:exodeoxyribonuclease V activity"/>
    <property type="evidence" value="ECO:0007669"/>
    <property type="project" value="UniProtKB-EC"/>
</dbReference>
<comment type="subunit">
    <text evidence="15">Heterotrimer of RecB, RecC and RecD. All subunits contribute to DNA-binding. Interacts with RecA.</text>
</comment>
<dbReference type="AlphaFoldDB" id="A0A318JGQ6"/>
<evidence type="ECO:0000256" key="15">
    <source>
        <dbReference type="HAMAP-Rule" id="MF_01485"/>
    </source>
</evidence>
<dbReference type="InterPro" id="IPR027417">
    <property type="entry name" value="P-loop_NTPase"/>
</dbReference>
<evidence type="ECO:0000256" key="8">
    <source>
        <dbReference type="ARBA" id="ARBA00022840"/>
    </source>
</evidence>
<dbReference type="InterPro" id="IPR014017">
    <property type="entry name" value="DNA_helicase_UvrD-like_C"/>
</dbReference>
<feature type="binding site" evidence="15">
    <location>
        <position position="1085"/>
    </location>
    <ligand>
        <name>Mg(2+)</name>
        <dbReference type="ChEBI" id="CHEBI:18420"/>
    </ligand>
</feature>
<comment type="domain">
    <text evidence="15">The C-terminal domain has nuclease activity and interacts with RecD. It interacts with RecA, facilitating its loading onto ssDNA.</text>
</comment>
<evidence type="ECO:0000256" key="10">
    <source>
        <dbReference type="ARBA" id="ARBA00023125"/>
    </source>
</evidence>
<evidence type="ECO:0000256" key="13">
    <source>
        <dbReference type="ARBA" id="ARBA00034617"/>
    </source>
</evidence>
<feature type="region of interest" description="DNA-binding and helicase activity, interacts with RecC" evidence="15">
    <location>
        <begin position="1"/>
        <end position="896"/>
    </location>
</feature>